<sequence length="571" mass="62001">MLRVCIVALLVSFALCADYTYNDEYSGTITNIGYNNNQSDNYIVNVPYAASATVKCTGEVEGVLGDDEVWLVRAFCDENNVTSNHDILEKESGSISIDESFAYDDTHNCFFVDFHTDSSETDYPGFSCEYVVTREAVTYPALTAASGSFGNDVYVDNQHDTFIIHPASIASVSARFTGATEPVNDTIKVKDTAHVSHQELQFSGVENCFVVQFDTNESDHDYPGFTCNYTTTGLTCPSGEYLNATGYCESCPSGKVCTGDNTFEDCSEDMIPNDTQTQCIWRTPDKTTVLTDLTGTFSPETYYNDQYEMFLVHPLNMSSVSITCTGVTEPDADRVKASYALSSGSEVSSMTTPFVSASGAVNFTAELPSFPPVGSVIYENSIAVTFTTDADGDNYEGFSCDYTATCAVGQYYLSGECRACPTGEICPGNSESYECPSHQAANPTQTECVDVLCYGRDYATNHECVECPTGTIPSNDRLECDDILCLSDWYLEGNECAECEGGLLPFWTTVPNADESGCVEPMTTWLVLGGGAAVVVALLCVCCCCCCKDKKAPVSLPTQHTSPLQYVRHTQ</sequence>
<keyword evidence="1" id="KW-1133">Transmembrane helix</keyword>
<organism evidence="3 4">
    <name type="scientific">Kipferlia bialata</name>
    <dbReference type="NCBI Taxonomy" id="797122"/>
    <lineage>
        <taxon>Eukaryota</taxon>
        <taxon>Metamonada</taxon>
        <taxon>Carpediemonas-like organisms</taxon>
        <taxon>Kipferlia</taxon>
    </lineage>
</organism>
<reference evidence="3 4" key="1">
    <citation type="journal article" date="2018" name="PLoS ONE">
        <title>The draft genome of Kipferlia bialata reveals reductive genome evolution in fornicate parasites.</title>
        <authorList>
            <person name="Tanifuji G."/>
            <person name="Takabayashi S."/>
            <person name="Kume K."/>
            <person name="Takagi M."/>
            <person name="Nakayama T."/>
            <person name="Kamikawa R."/>
            <person name="Inagaki Y."/>
            <person name="Hashimoto T."/>
        </authorList>
    </citation>
    <scope>NUCLEOTIDE SEQUENCE [LARGE SCALE GENOMIC DNA]</scope>
    <source>
        <strain evidence="3">NY0173</strain>
    </source>
</reference>
<dbReference type="Proteomes" id="UP000265618">
    <property type="component" value="Unassembled WGS sequence"/>
</dbReference>
<protein>
    <recommendedName>
        <fullName evidence="5">Tyrosine-protein kinase ephrin type A/B receptor-like domain-containing protein</fullName>
    </recommendedName>
</protein>
<keyword evidence="1" id="KW-0812">Transmembrane</keyword>
<name>A0A9K3CTN9_9EUKA</name>
<evidence type="ECO:0008006" key="5">
    <source>
        <dbReference type="Google" id="ProtNLM"/>
    </source>
</evidence>
<comment type="caution">
    <text evidence="3">The sequence shown here is derived from an EMBL/GenBank/DDBJ whole genome shotgun (WGS) entry which is preliminary data.</text>
</comment>
<dbReference type="AlphaFoldDB" id="A0A9K3CTN9"/>
<gene>
    <name evidence="3" type="ORF">KIPB_003443</name>
</gene>
<feature type="chain" id="PRO_5039924936" description="Tyrosine-protein kinase ephrin type A/B receptor-like domain-containing protein" evidence="2">
    <location>
        <begin position="17"/>
        <end position="571"/>
    </location>
</feature>
<keyword evidence="1" id="KW-0472">Membrane</keyword>
<dbReference type="EMBL" id="BDIP01000660">
    <property type="protein sequence ID" value="GIQ82327.1"/>
    <property type="molecule type" value="Genomic_DNA"/>
</dbReference>
<accession>A0A9K3CTN9</accession>
<feature type="signal peptide" evidence="2">
    <location>
        <begin position="1"/>
        <end position="16"/>
    </location>
</feature>
<proteinExistence type="predicted"/>
<feature type="transmembrane region" description="Helical" evidence="1">
    <location>
        <begin position="525"/>
        <end position="547"/>
    </location>
</feature>
<keyword evidence="2" id="KW-0732">Signal</keyword>
<keyword evidence="4" id="KW-1185">Reference proteome</keyword>
<evidence type="ECO:0000313" key="3">
    <source>
        <dbReference type="EMBL" id="GIQ82327.1"/>
    </source>
</evidence>
<evidence type="ECO:0000256" key="2">
    <source>
        <dbReference type="SAM" id="SignalP"/>
    </source>
</evidence>
<evidence type="ECO:0000313" key="4">
    <source>
        <dbReference type="Proteomes" id="UP000265618"/>
    </source>
</evidence>
<evidence type="ECO:0000256" key="1">
    <source>
        <dbReference type="SAM" id="Phobius"/>
    </source>
</evidence>